<keyword evidence="2" id="KW-1185">Reference proteome</keyword>
<name>A0ABD0L7T2_9CAEN</name>
<protein>
    <submittedName>
        <fullName evidence="1">Uncharacterized protein</fullName>
    </submittedName>
</protein>
<proteinExistence type="predicted"/>
<dbReference type="AlphaFoldDB" id="A0ABD0L7T2"/>
<sequence>MREDHLRVFSEEPPALESFIQTAFSDPYLCLLLHFRSQHFRLASPRGCELLLCENVVEKTLYREQRFSESFLKMAMMHRSQSFRTMGRIFNLKVRRKQVRTSMKMHPLPAHVVVVGLAVVQGDFCKAEIDHKVRGAKTTHRLQRDFFLCLELLLQHFICVFFPFKL</sequence>
<dbReference type="Proteomes" id="UP001519460">
    <property type="component" value="Unassembled WGS sequence"/>
</dbReference>
<evidence type="ECO:0000313" key="2">
    <source>
        <dbReference type="Proteomes" id="UP001519460"/>
    </source>
</evidence>
<dbReference type="EMBL" id="JACVVK020000073">
    <property type="protein sequence ID" value="KAK7495644.1"/>
    <property type="molecule type" value="Genomic_DNA"/>
</dbReference>
<comment type="caution">
    <text evidence="1">The sequence shown here is derived from an EMBL/GenBank/DDBJ whole genome shotgun (WGS) entry which is preliminary data.</text>
</comment>
<gene>
    <name evidence="1" type="ORF">BaRGS_00013091</name>
</gene>
<accession>A0ABD0L7T2</accession>
<organism evidence="1 2">
    <name type="scientific">Batillaria attramentaria</name>
    <dbReference type="NCBI Taxonomy" id="370345"/>
    <lineage>
        <taxon>Eukaryota</taxon>
        <taxon>Metazoa</taxon>
        <taxon>Spiralia</taxon>
        <taxon>Lophotrochozoa</taxon>
        <taxon>Mollusca</taxon>
        <taxon>Gastropoda</taxon>
        <taxon>Caenogastropoda</taxon>
        <taxon>Sorbeoconcha</taxon>
        <taxon>Cerithioidea</taxon>
        <taxon>Batillariidae</taxon>
        <taxon>Batillaria</taxon>
    </lineage>
</organism>
<reference evidence="1 2" key="1">
    <citation type="journal article" date="2023" name="Sci. Data">
        <title>Genome assembly of the Korean intertidal mud-creeper Batillaria attramentaria.</title>
        <authorList>
            <person name="Patra A.K."/>
            <person name="Ho P.T."/>
            <person name="Jun S."/>
            <person name="Lee S.J."/>
            <person name="Kim Y."/>
            <person name="Won Y.J."/>
        </authorList>
    </citation>
    <scope>NUCLEOTIDE SEQUENCE [LARGE SCALE GENOMIC DNA]</scope>
    <source>
        <strain evidence="1">Wonlab-2016</strain>
    </source>
</reference>
<evidence type="ECO:0000313" key="1">
    <source>
        <dbReference type="EMBL" id="KAK7495644.1"/>
    </source>
</evidence>